<dbReference type="Proteomes" id="UP001595477">
    <property type="component" value="Unassembled WGS sequence"/>
</dbReference>
<dbReference type="EMBL" id="JBHRSX010000008">
    <property type="protein sequence ID" value="MFC3200816.1"/>
    <property type="molecule type" value="Genomic_DNA"/>
</dbReference>
<keyword evidence="4" id="KW-1185">Reference proteome</keyword>
<feature type="chain" id="PRO_5045848645" evidence="1">
    <location>
        <begin position="20"/>
        <end position="172"/>
    </location>
</feature>
<comment type="caution">
    <text evidence="3">The sequence shown here is derived from an EMBL/GenBank/DDBJ whole genome shotgun (WGS) entry which is preliminary data.</text>
</comment>
<evidence type="ECO:0000259" key="2">
    <source>
        <dbReference type="Pfam" id="PF07603"/>
    </source>
</evidence>
<dbReference type="PANTHER" id="PTHR35812:SF1">
    <property type="entry name" value="LIPOPROTEIN"/>
    <property type="match status" value="1"/>
</dbReference>
<sequence length="172" mass="19610">MKRLITVLFSLLWVAEVTAQECLTNAVETTPDEVFSQVTDDTILHIPTGLIWQRCAVGQTWNGETETCTGDAEQLTWQQALVYARDYDAELLEGWRMPNVKELASLTERNCVRPSVNTSFFPATPQDSFWSSTPSLNDPERVWTVAFFNASYSIKEKQRAVYLRLVRTNLPD</sequence>
<feature type="signal peptide" evidence="1">
    <location>
        <begin position="1"/>
        <end position="19"/>
    </location>
</feature>
<protein>
    <submittedName>
        <fullName evidence="3">DUF1566 domain-containing protein</fullName>
    </submittedName>
</protein>
<evidence type="ECO:0000313" key="4">
    <source>
        <dbReference type="Proteomes" id="UP001595477"/>
    </source>
</evidence>
<evidence type="ECO:0000313" key="3">
    <source>
        <dbReference type="EMBL" id="MFC3200816.1"/>
    </source>
</evidence>
<dbReference type="InterPro" id="IPR011460">
    <property type="entry name" value="Lcl_C"/>
</dbReference>
<dbReference type="RefSeq" id="WP_123327164.1">
    <property type="nucleotide sequence ID" value="NZ_JBHRSX010000008.1"/>
</dbReference>
<proteinExistence type="predicted"/>
<gene>
    <name evidence="3" type="ORF">ACFOEW_03145</name>
</gene>
<organism evidence="3 4">
    <name type="scientific">Alteromonas oceani</name>
    <dbReference type="NCBI Taxonomy" id="2071609"/>
    <lineage>
        <taxon>Bacteria</taxon>
        <taxon>Pseudomonadati</taxon>
        <taxon>Pseudomonadota</taxon>
        <taxon>Gammaproteobacteria</taxon>
        <taxon>Alteromonadales</taxon>
        <taxon>Alteromonadaceae</taxon>
        <taxon>Alteromonas/Salinimonas group</taxon>
        <taxon>Alteromonas</taxon>
    </lineage>
</organism>
<dbReference type="PANTHER" id="PTHR35812">
    <property type="entry name" value="LIPOPROTEIN"/>
    <property type="match status" value="1"/>
</dbReference>
<name>A0ABV7JVT0_9ALTE</name>
<feature type="domain" description="Lcl C-terminal" evidence="2">
    <location>
        <begin position="42"/>
        <end position="167"/>
    </location>
</feature>
<reference evidence="4" key="1">
    <citation type="journal article" date="2019" name="Int. J. Syst. Evol. Microbiol.">
        <title>The Global Catalogue of Microorganisms (GCM) 10K type strain sequencing project: providing services to taxonomists for standard genome sequencing and annotation.</title>
        <authorList>
            <consortium name="The Broad Institute Genomics Platform"/>
            <consortium name="The Broad Institute Genome Sequencing Center for Infectious Disease"/>
            <person name="Wu L."/>
            <person name="Ma J."/>
        </authorList>
    </citation>
    <scope>NUCLEOTIDE SEQUENCE [LARGE SCALE GENOMIC DNA]</scope>
    <source>
        <strain evidence="4">KCTC 52449</strain>
    </source>
</reference>
<keyword evidence="1" id="KW-0732">Signal</keyword>
<evidence type="ECO:0000256" key="1">
    <source>
        <dbReference type="SAM" id="SignalP"/>
    </source>
</evidence>
<accession>A0ABV7JVT0</accession>
<dbReference type="Pfam" id="PF07603">
    <property type="entry name" value="Lcl_C"/>
    <property type="match status" value="1"/>
</dbReference>